<dbReference type="HOGENOM" id="CLU_1662783_0_0_1"/>
<evidence type="ECO:0000313" key="3">
    <source>
        <dbReference type="EMBL" id="ESO91285.1"/>
    </source>
</evidence>
<keyword evidence="1" id="KW-0456">Lyase</keyword>
<sequence>MANLALDLLISASDLELGGPSTPTKIELKIGLSRGPVIGGYVYTGGLKRFRVVGETITKSTNLATSCYPNSIHLCVAVKQYLKQTGIYDIRKEIRPLVTDDDSAEKLEQCFWLFGRKVSCDVFHKTNYEAGSSLHLPKTPEYTFDINDCYTNRHRYKFL</sequence>
<dbReference type="Gene3D" id="3.30.70.1230">
    <property type="entry name" value="Nucleotide cyclase"/>
    <property type="match status" value="1"/>
</dbReference>
<accession>V4A8B1</accession>
<dbReference type="GO" id="GO:0016829">
    <property type="term" value="F:lyase activity"/>
    <property type="evidence" value="ECO:0007669"/>
    <property type="project" value="UniProtKB-KW"/>
</dbReference>
<dbReference type="GO" id="GO:0035556">
    <property type="term" value="P:intracellular signal transduction"/>
    <property type="evidence" value="ECO:0007669"/>
    <property type="project" value="InterPro"/>
</dbReference>
<evidence type="ECO:0000256" key="1">
    <source>
        <dbReference type="ARBA" id="ARBA00023239"/>
    </source>
</evidence>
<feature type="domain" description="Guanylate cyclase" evidence="2">
    <location>
        <begin position="1"/>
        <end position="64"/>
    </location>
</feature>
<dbReference type="EMBL" id="KB202283">
    <property type="protein sequence ID" value="ESO91285.1"/>
    <property type="molecule type" value="Genomic_DNA"/>
</dbReference>
<dbReference type="Pfam" id="PF00211">
    <property type="entry name" value="Guanylate_cyc"/>
    <property type="match status" value="1"/>
</dbReference>
<gene>
    <name evidence="3" type="ORF">LOTGIDRAFT_153715</name>
</gene>
<dbReference type="RefSeq" id="XP_009057984.1">
    <property type="nucleotide sequence ID" value="XM_009059736.1"/>
</dbReference>
<dbReference type="CTD" id="20236085"/>
<dbReference type="AlphaFoldDB" id="V4A8B1"/>
<evidence type="ECO:0000313" key="4">
    <source>
        <dbReference type="Proteomes" id="UP000030746"/>
    </source>
</evidence>
<reference evidence="3 4" key="1">
    <citation type="journal article" date="2013" name="Nature">
        <title>Insights into bilaterian evolution from three spiralian genomes.</title>
        <authorList>
            <person name="Simakov O."/>
            <person name="Marletaz F."/>
            <person name="Cho S.J."/>
            <person name="Edsinger-Gonzales E."/>
            <person name="Havlak P."/>
            <person name="Hellsten U."/>
            <person name="Kuo D.H."/>
            <person name="Larsson T."/>
            <person name="Lv J."/>
            <person name="Arendt D."/>
            <person name="Savage R."/>
            <person name="Osoegawa K."/>
            <person name="de Jong P."/>
            <person name="Grimwood J."/>
            <person name="Chapman J.A."/>
            <person name="Shapiro H."/>
            <person name="Aerts A."/>
            <person name="Otillar R.P."/>
            <person name="Terry A.Y."/>
            <person name="Boore J.L."/>
            <person name="Grigoriev I.V."/>
            <person name="Lindberg D.R."/>
            <person name="Seaver E.C."/>
            <person name="Weisblat D.A."/>
            <person name="Putnam N.H."/>
            <person name="Rokhsar D.S."/>
        </authorList>
    </citation>
    <scope>NUCLEOTIDE SEQUENCE [LARGE SCALE GENOMIC DNA]</scope>
</reference>
<dbReference type="PROSITE" id="PS50125">
    <property type="entry name" value="GUANYLATE_CYCLASE_2"/>
    <property type="match status" value="1"/>
</dbReference>
<dbReference type="InterPro" id="IPR001054">
    <property type="entry name" value="A/G_cyclase"/>
</dbReference>
<organism evidence="3 4">
    <name type="scientific">Lottia gigantea</name>
    <name type="common">Giant owl limpet</name>
    <dbReference type="NCBI Taxonomy" id="225164"/>
    <lineage>
        <taxon>Eukaryota</taxon>
        <taxon>Metazoa</taxon>
        <taxon>Spiralia</taxon>
        <taxon>Lophotrochozoa</taxon>
        <taxon>Mollusca</taxon>
        <taxon>Gastropoda</taxon>
        <taxon>Patellogastropoda</taxon>
        <taxon>Lottioidea</taxon>
        <taxon>Lottiidae</taxon>
        <taxon>Lottia</taxon>
    </lineage>
</organism>
<dbReference type="Proteomes" id="UP000030746">
    <property type="component" value="Unassembled WGS sequence"/>
</dbReference>
<dbReference type="InterPro" id="IPR029787">
    <property type="entry name" value="Nucleotide_cyclase"/>
</dbReference>
<protein>
    <recommendedName>
        <fullName evidence="2">Guanylate cyclase domain-containing protein</fullName>
    </recommendedName>
</protein>
<keyword evidence="4" id="KW-1185">Reference proteome</keyword>
<dbReference type="KEGG" id="lgi:LOTGIDRAFT_153715"/>
<name>V4A8B1_LOTGI</name>
<proteinExistence type="predicted"/>
<dbReference type="SUPFAM" id="SSF55073">
    <property type="entry name" value="Nucleotide cyclase"/>
    <property type="match status" value="1"/>
</dbReference>
<evidence type="ECO:0000259" key="2">
    <source>
        <dbReference type="PROSITE" id="PS50125"/>
    </source>
</evidence>
<dbReference type="GeneID" id="20236085"/>
<dbReference type="GO" id="GO:0009190">
    <property type="term" value="P:cyclic nucleotide biosynthetic process"/>
    <property type="evidence" value="ECO:0007669"/>
    <property type="project" value="InterPro"/>
</dbReference>